<keyword evidence="2" id="KW-1185">Reference proteome</keyword>
<evidence type="ECO:0000313" key="2">
    <source>
        <dbReference type="Proteomes" id="UP001366503"/>
    </source>
</evidence>
<comment type="caution">
    <text evidence="1">The sequence shown here is derived from an EMBL/GenBank/DDBJ whole genome shotgun (WGS) entry which is preliminary data.</text>
</comment>
<reference evidence="1 2" key="1">
    <citation type="submission" date="2022-12" db="EMBL/GenBank/DDBJ databases">
        <authorList>
            <person name="Muema E."/>
        </authorList>
    </citation>
    <scope>NUCLEOTIDE SEQUENCE [LARGE SCALE GENOMIC DNA]</scope>
    <source>
        <strain evidence="2">1330</strain>
    </source>
</reference>
<evidence type="ECO:0000313" key="1">
    <source>
        <dbReference type="EMBL" id="MEI9404820.1"/>
    </source>
</evidence>
<gene>
    <name evidence="1" type="ORF">O7A05_22035</name>
</gene>
<proteinExistence type="predicted"/>
<name>A0ABU8KHD1_9HYPH</name>
<dbReference type="RefSeq" id="WP_337095066.1">
    <property type="nucleotide sequence ID" value="NZ_JAPYKO010000017.1"/>
</dbReference>
<dbReference type="Proteomes" id="UP001366503">
    <property type="component" value="Unassembled WGS sequence"/>
</dbReference>
<evidence type="ECO:0008006" key="3">
    <source>
        <dbReference type="Google" id="ProtNLM"/>
    </source>
</evidence>
<organism evidence="1 2">
    <name type="scientific">Mesorhizobium argentiipisi</name>
    <dbReference type="NCBI Taxonomy" id="3015175"/>
    <lineage>
        <taxon>Bacteria</taxon>
        <taxon>Pseudomonadati</taxon>
        <taxon>Pseudomonadota</taxon>
        <taxon>Alphaproteobacteria</taxon>
        <taxon>Hyphomicrobiales</taxon>
        <taxon>Phyllobacteriaceae</taxon>
        <taxon>Mesorhizobium</taxon>
    </lineage>
</organism>
<dbReference type="EMBL" id="JAPYKO010000017">
    <property type="protein sequence ID" value="MEI9404820.1"/>
    <property type="molecule type" value="Genomic_DNA"/>
</dbReference>
<sequence length="74" mass="8124">MDRKFCCSTLREVMTELPSPSFFETDDGTLMMTVGTVETEDGLGYFDQAVMFCPFCGTGLQTDKSIAGKVKHNG</sequence>
<accession>A0ABU8KHD1</accession>
<protein>
    <recommendedName>
        <fullName evidence="3">CENP-V/GFA domain-containing protein</fullName>
    </recommendedName>
</protein>